<organism evidence="1 2">
    <name type="scientific">Kutzneria kofuensis</name>
    <dbReference type="NCBI Taxonomy" id="103725"/>
    <lineage>
        <taxon>Bacteria</taxon>
        <taxon>Bacillati</taxon>
        <taxon>Actinomycetota</taxon>
        <taxon>Actinomycetes</taxon>
        <taxon>Pseudonocardiales</taxon>
        <taxon>Pseudonocardiaceae</taxon>
        <taxon>Kutzneria</taxon>
    </lineage>
</organism>
<reference evidence="1 2" key="1">
    <citation type="submission" date="2020-08" db="EMBL/GenBank/DDBJ databases">
        <title>Sequencing the genomes of 1000 actinobacteria strains.</title>
        <authorList>
            <person name="Klenk H.-P."/>
        </authorList>
    </citation>
    <scope>NUCLEOTIDE SEQUENCE [LARGE SCALE GENOMIC DNA]</scope>
    <source>
        <strain evidence="1 2">DSM 43851</strain>
    </source>
</reference>
<protein>
    <recommendedName>
        <fullName evidence="3">Replication initiation protein</fullName>
    </recommendedName>
</protein>
<dbReference type="AlphaFoldDB" id="A0A7W9KJ02"/>
<keyword evidence="2" id="KW-1185">Reference proteome</keyword>
<dbReference type="Proteomes" id="UP000585638">
    <property type="component" value="Unassembled WGS sequence"/>
</dbReference>
<dbReference type="InterPro" id="IPR046828">
    <property type="entry name" value="RepSA"/>
</dbReference>
<evidence type="ECO:0008006" key="3">
    <source>
        <dbReference type="Google" id="ProtNLM"/>
    </source>
</evidence>
<dbReference type="Pfam" id="PF20199">
    <property type="entry name" value="RepSA"/>
    <property type="match status" value="1"/>
</dbReference>
<evidence type="ECO:0000313" key="1">
    <source>
        <dbReference type="EMBL" id="MBB5893178.1"/>
    </source>
</evidence>
<evidence type="ECO:0000313" key="2">
    <source>
        <dbReference type="Proteomes" id="UP000585638"/>
    </source>
</evidence>
<sequence length="462" mass="50852">MPGPFFAQIKLIKGAVVTVTPLSLDERIARRVQAVDFQAWRAKVERVGGCLHPVRMSGAWQVQDQAGEVLAERSGHIFAPCGNRRESVCPTCSDRYAADAFHLMRAGLSGGDKGVPVTVAEKPRVFATLTAPSFGPVHNRRTSARGRTIPCACGERHHQADPRVGAPLDVDTYDYVGAVLWQAHAGKLWHRFTIALRRKLAQAAGITVREFTDHARLSYAKVAEYQRRGLVHFHAMVRVDGAGGPSDQTPAWATAELLTDAIVAAAGAVQLDISRPDGAALSLVWGRQVDVRQIRPTAAAEVEDERGEISEERLAAYVAKYATKGTGKSEAADRPIRGQVDIDHLDVTPHHRRIIQTCWDLGGLAEYDELNLRKWAHMLGFRGHFLTKSKHYSTTFKAIRGERAAFRAEQALERLGVDPDSVVVVNRWDFAGIGYANDAEMELAHGIAERIKNTRRTKKEAS</sequence>
<dbReference type="EMBL" id="JACHIR010000001">
    <property type="protein sequence ID" value="MBB5893178.1"/>
    <property type="molecule type" value="Genomic_DNA"/>
</dbReference>
<comment type="caution">
    <text evidence="1">The sequence shown here is derived from an EMBL/GenBank/DDBJ whole genome shotgun (WGS) entry which is preliminary data.</text>
</comment>
<proteinExistence type="predicted"/>
<name>A0A7W9KJ02_9PSEU</name>
<gene>
    <name evidence="1" type="ORF">BJ998_004374</name>
</gene>
<accession>A0A7W9KJ02</accession>